<reference evidence="2" key="1">
    <citation type="journal article" date="2018" name="BMC Genomics">
        <title>Genomic insights into host adaptation between the wheat stripe rust pathogen (Puccinia striiformis f. sp. tritici) and the barley stripe rust pathogen (Puccinia striiformis f. sp. hordei).</title>
        <authorList>
            <person name="Xia C."/>
            <person name="Wang M."/>
            <person name="Yin C."/>
            <person name="Cornejo O.E."/>
            <person name="Hulbert S.H."/>
            <person name="Chen X."/>
        </authorList>
    </citation>
    <scope>NUCLEOTIDE SEQUENCE [LARGE SCALE GENOMIC DNA]</scope>
    <source>
        <strain evidence="2">93-210</strain>
    </source>
</reference>
<reference evidence="1 2" key="3">
    <citation type="journal article" date="2022" name="Microbiol. Spectr.">
        <title>Folding features and dynamics of 3D genome architecture in plant fungal pathogens.</title>
        <authorList>
            <person name="Xia C."/>
        </authorList>
    </citation>
    <scope>NUCLEOTIDE SEQUENCE [LARGE SCALE GENOMIC DNA]</scope>
    <source>
        <strain evidence="1 2">93-210</strain>
    </source>
</reference>
<dbReference type="EMBL" id="CM045866">
    <property type="protein sequence ID" value="KAI7961280.1"/>
    <property type="molecule type" value="Genomic_DNA"/>
</dbReference>
<comment type="caution">
    <text evidence="1">The sequence shown here is derived from an EMBL/GenBank/DDBJ whole genome shotgun (WGS) entry which is preliminary data.</text>
</comment>
<name>A0ACC0EUX7_9BASI</name>
<sequence>MNPNSKSVSKVDIADNCILYTVGKGPLLKDPELDLPQINGSCGTNQFNSTLQHSSRKTVLVNGKAEEALAGQFPQQLINRSFVWDHRDVRHPPLSDNSTRHTTADSSTPKCPKHSHSTSYEQSQRPNHSPAISIAANESGDLLQNTSDNSITGDKSSNSNVVTGATPEITNTLNDDPNSINDLVSIEGLFEDNDRSQNLQADPRLVNHATRERPKSNTHTTSDNNPGSVVLVASLGDFNFETSEPMDPPPVTRFLSINDLLEFVQRWAKSHRYGKLENLVKRDSSTRKCECPFELRGSTSTAKNATDWYWYLAVLHAQHNHPASHCPSAHPCHWKLTKEQNKEVSRLSLTKSKVKASQILLQLHMSDSGILVVNQTITNAIHKHQLQDNWIWDVLTDSSGVIQNVFCTHPGSVHLAQINHHMALLDATYQTNRYKPLLLHVVGQAATSKKFLIAFRFMTYENKESYLWAVNNLCKHVLSAKQIPPVFITDRETALQNVLGTAFPNSKTHLCAWHLNKNIDTNCKKHFPAGDKQAWKDLMSYWNRTTSSKTIPILNKNLAKLKKHLAKRPAVIQYLTKNILPVKEEFVVAWTSRYVHLKNLTTSRVESGHSFIKTFITTSSGNLLLVWQLLSHAVDHQIAQVHQSIGKDTIKTLTNSP</sequence>
<evidence type="ECO:0000313" key="1">
    <source>
        <dbReference type="EMBL" id="KAI7961280.1"/>
    </source>
</evidence>
<gene>
    <name evidence="1" type="ORF">MJO28_001769</name>
</gene>
<accession>A0ACC0EUX7</accession>
<protein>
    <submittedName>
        <fullName evidence="1">Uncharacterized protein</fullName>
    </submittedName>
</protein>
<evidence type="ECO:0000313" key="2">
    <source>
        <dbReference type="Proteomes" id="UP001060170"/>
    </source>
</evidence>
<keyword evidence="2" id="KW-1185">Reference proteome</keyword>
<organism evidence="1 2">
    <name type="scientific">Puccinia striiformis f. sp. tritici</name>
    <dbReference type="NCBI Taxonomy" id="168172"/>
    <lineage>
        <taxon>Eukaryota</taxon>
        <taxon>Fungi</taxon>
        <taxon>Dikarya</taxon>
        <taxon>Basidiomycota</taxon>
        <taxon>Pucciniomycotina</taxon>
        <taxon>Pucciniomycetes</taxon>
        <taxon>Pucciniales</taxon>
        <taxon>Pucciniaceae</taxon>
        <taxon>Puccinia</taxon>
    </lineage>
</organism>
<dbReference type="Proteomes" id="UP001060170">
    <property type="component" value="Chromosome 2"/>
</dbReference>
<proteinExistence type="predicted"/>
<reference evidence="2" key="2">
    <citation type="journal article" date="2018" name="Mol. Plant Microbe Interact.">
        <title>Genome sequence resources for the wheat stripe rust pathogen (Puccinia striiformis f. sp. tritici) and the barley stripe rust pathogen (Puccinia striiformis f. sp. hordei).</title>
        <authorList>
            <person name="Xia C."/>
            <person name="Wang M."/>
            <person name="Yin C."/>
            <person name="Cornejo O.E."/>
            <person name="Hulbert S.H."/>
            <person name="Chen X."/>
        </authorList>
    </citation>
    <scope>NUCLEOTIDE SEQUENCE [LARGE SCALE GENOMIC DNA]</scope>
    <source>
        <strain evidence="2">93-210</strain>
    </source>
</reference>